<dbReference type="EMBL" id="CP043316">
    <property type="protein sequence ID" value="QEK38389.1"/>
    <property type="molecule type" value="Genomic_DNA"/>
</dbReference>
<dbReference type="KEGG" id="cpri:FZC34_00440"/>
<proteinExistence type="predicted"/>
<accession>A0A5C0UF38</accession>
<name>A0A5C0UF38_9PROT</name>
<gene>
    <name evidence="1" type="ORF">FZC34_00440</name>
</gene>
<protein>
    <submittedName>
        <fullName evidence="1">Uncharacterized protein</fullName>
    </submittedName>
</protein>
<dbReference type="OrthoDB" id="8478556at2"/>
<organism evidence="1 2">
    <name type="scientific">Candidatus Cytomitobacter primus</name>
    <dbReference type="NCBI Taxonomy" id="2066024"/>
    <lineage>
        <taxon>Bacteria</taxon>
        <taxon>Pseudomonadati</taxon>
        <taxon>Pseudomonadota</taxon>
        <taxon>Alphaproteobacteria</taxon>
        <taxon>Holosporales</taxon>
        <taxon>Holosporaceae</taxon>
        <taxon>Candidatus Cytomitobacter</taxon>
    </lineage>
</organism>
<keyword evidence="2" id="KW-1185">Reference proteome</keyword>
<reference evidence="1 2" key="1">
    <citation type="submission" date="2019-08" db="EMBL/GenBank/DDBJ databases">
        <title>Highly reduced genomes of protist endosymbionts show evolutionary convergence.</title>
        <authorList>
            <person name="George E."/>
            <person name="Husnik F."/>
            <person name="Tashyreva D."/>
            <person name="Prokopchuk G."/>
            <person name="Horak A."/>
            <person name="Kwong W.K."/>
            <person name="Lukes J."/>
            <person name="Keeling P.J."/>
        </authorList>
    </citation>
    <scope>NUCLEOTIDE SEQUENCE [LARGE SCALE GENOMIC DNA]</scope>
    <source>
        <strain evidence="1">1604LC</strain>
    </source>
</reference>
<dbReference type="AlphaFoldDB" id="A0A5C0UF38"/>
<dbReference type="RefSeq" id="WP_148971505.1">
    <property type="nucleotide sequence ID" value="NZ_CP043316.1"/>
</dbReference>
<evidence type="ECO:0000313" key="1">
    <source>
        <dbReference type="EMBL" id="QEK38389.1"/>
    </source>
</evidence>
<sequence>MPDILCISDNFLRNWPDIIGYRVIGELKLESNDLNNAKKAIKQTNPNAILWASKFGKEFKSILQFCLENEICMNILKGDEIQMPSIANCLEEKEGTIQIYDEKIILFGSNLTFLKKLFDSLSYKNEVYVFLNKKPSILNKLYFRKLFNKQIIYKYNIEKYLKENQYYLINIDGLISFTSKDKDINFLHQVEYLSKICQVHKSNFLLLMTQIYTNIPESSKQMIIAAENITQNYKGETLRLPYIAIDTRYDLYSSKFKKKLINNANISDYGSWISMDSAINKIAENLKQSQDIHIHGSFLSRNEIYHALNMIQRSWNIWPKKLDYIRGHKTCNHPISQNS</sequence>
<dbReference type="Proteomes" id="UP000325004">
    <property type="component" value="Chromosome"/>
</dbReference>
<evidence type="ECO:0000313" key="2">
    <source>
        <dbReference type="Proteomes" id="UP000325004"/>
    </source>
</evidence>